<feature type="repeat" description="ANK" evidence="3">
    <location>
        <begin position="514"/>
        <end position="546"/>
    </location>
</feature>
<dbReference type="SUPFAM" id="SSF48403">
    <property type="entry name" value="Ankyrin repeat"/>
    <property type="match status" value="4"/>
</dbReference>
<name>A0A1Y1XNY4_9FUNG</name>
<dbReference type="Proteomes" id="UP000193944">
    <property type="component" value="Unassembled WGS sequence"/>
</dbReference>
<sequence>MENRNSNFNEEKHKELLEIIKSNNKTRFENYIIEKDINLKELKNNNFDILIYSIENNASNEIIKFILNQDIYDNLNYVINENEKDKVPIFTALIKNKFDIADLLLKDKADINYSINNKDDGDIITYLYKHDKLNNQNLKYILDHGFDTYYLFNNLNSDLIFEFIRSFKNKFLEIIFKHYIFDKTFILNILKIYNNKIPLSHQQLQNIIIKEKNKLRIKDYTYESYYGDATKEENYEALKIITENDGSEPEIIFRRINLYDILEKAVKLNDYDFVRNILSYDSFSFKSLISGKNLLELSENNNMKIMKLLIEKSLNKPTSLEEYNNYNNNNDNQNNYNKQLNIILSMAIETKNLNLVKYLMENEKFKYDININNKVGNDEYPIITAFYANSIEIFKYLLEKGADGNTKNKNGTSLLSLVIDKYNYNIKFIKYLFQQNIKINEKDASGNYPLIKAINKNDFDSVILLIKYGIKNNIDMNIIDINGNTPLTLSYKMEYQDIFKFLVKYLDINKKDANGNSILYYAIVNNDIETSKYLISNGADLNYIDKYGNSAFDIAINKCSDLVSLLIDNKNLLLNKPNIRGETPLISIIKSMNSSINKEKSKISYYYLNISFKIASLIERGSDVNFVDKEGNSALVYAIQKKSLSVVMLLIKNGANINFFIKNRNQSIVMYAIELNRIDIVKYLVKCGATLNFKNENNINVLINSSKTGKTKIFEYLVKNNVNDFTCEFINKIIIDNRLDLLNILIENNFIINIKDENGNTPLVYAIKCRNFEIIEYLINHGADCHNINKNEETIDNLNYKYYYEYGLKDSYKSIYKLLNNYR</sequence>
<dbReference type="Pfam" id="PF12796">
    <property type="entry name" value="Ank_2"/>
    <property type="match status" value="4"/>
</dbReference>
<dbReference type="InterPro" id="IPR002110">
    <property type="entry name" value="Ankyrin_rpt"/>
</dbReference>
<dbReference type="Pfam" id="PF13637">
    <property type="entry name" value="Ank_4"/>
    <property type="match status" value="1"/>
</dbReference>
<dbReference type="SMART" id="SM00248">
    <property type="entry name" value="ANK"/>
    <property type="match status" value="14"/>
</dbReference>
<feature type="repeat" description="ANK" evidence="3">
    <location>
        <begin position="630"/>
        <end position="658"/>
    </location>
</feature>
<keyword evidence="2 3" id="KW-0040">ANK repeat</keyword>
<dbReference type="Gene3D" id="1.25.40.20">
    <property type="entry name" value="Ankyrin repeat-containing domain"/>
    <property type="match status" value="4"/>
</dbReference>
<feature type="repeat" description="ANK" evidence="3">
    <location>
        <begin position="758"/>
        <end position="790"/>
    </location>
</feature>
<accession>A0A1Y1XNY4</accession>
<feature type="repeat" description="ANK" evidence="3">
    <location>
        <begin position="377"/>
        <end position="409"/>
    </location>
</feature>
<dbReference type="EMBL" id="MCFG01000008">
    <property type="protein sequence ID" value="ORX87470.1"/>
    <property type="molecule type" value="Genomic_DNA"/>
</dbReference>
<evidence type="ECO:0000256" key="1">
    <source>
        <dbReference type="ARBA" id="ARBA00022737"/>
    </source>
</evidence>
<evidence type="ECO:0000313" key="4">
    <source>
        <dbReference type="EMBL" id="ORX87470.1"/>
    </source>
</evidence>
<dbReference type="AlphaFoldDB" id="A0A1Y1XNY4"/>
<reference evidence="4 5" key="2">
    <citation type="submission" date="2016-08" db="EMBL/GenBank/DDBJ databases">
        <title>Pervasive Adenine N6-methylation of Active Genes in Fungi.</title>
        <authorList>
            <consortium name="DOE Joint Genome Institute"/>
            <person name="Mondo S.J."/>
            <person name="Dannebaum R.O."/>
            <person name="Kuo R.C."/>
            <person name="Labutti K."/>
            <person name="Haridas S."/>
            <person name="Kuo A."/>
            <person name="Salamov A."/>
            <person name="Ahrendt S.R."/>
            <person name="Lipzen A."/>
            <person name="Sullivan W."/>
            <person name="Andreopoulos W.B."/>
            <person name="Clum A."/>
            <person name="Lindquist E."/>
            <person name="Daum C."/>
            <person name="Ramamoorthy G.K."/>
            <person name="Gryganskyi A."/>
            <person name="Culley D."/>
            <person name="Magnuson J.K."/>
            <person name="James T.Y."/>
            <person name="O'Malley M.A."/>
            <person name="Stajich J.E."/>
            <person name="Spatafora J.W."/>
            <person name="Visel A."/>
            <person name="Grigoriev I.V."/>
        </authorList>
    </citation>
    <scope>NUCLEOTIDE SEQUENCE [LARGE SCALE GENOMIC DNA]</scope>
    <source>
        <strain evidence="4 5">S4</strain>
    </source>
</reference>
<evidence type="ECO:0000256" key="3">
    <source>
        <dbReference type="PROSITE-ProRule" id="PRU00023"/>
    </source>
</evidence>
<comment type="caution">
    <text evidence="4">The sequence shown here is derived from an EMBL/GenBank/DDBJ whole genome shotgun (WGS) entry which is preliminary data.</text>
</comment>
<evidence type="ECO:0000256" key="2">
    <source>
        <dbReference type="ARBA" id="ARBA00023043"/>
    </source>
</evidence>
<keyword evidence="1" id="KW-0677">Repeat</keyword>
<reference evidence="4 5" key="1">
    <citation type="submission" date="2016-08" db="EMBL/GenBank/DDBJ databases">
        <title>A Parts List for Fungal Cellulosomes Revealed by Comparative Genomics.</title>
        <authorList>
            <consortium name="DOE Joint Genome Institute"/>
            <person name="Haitjema C.H."/>
            <person name="Gilmore S.P."/>
            <person name="Henske J.K."/>
            <person name="Solomon K.V."/>
            <person name="De Groot R."/>
            <person name="Kuo A."/>
            <person name="Mondo S.J."/>
            <person name="Salamov A.A."/>
            <person name="Labutti K."/>
            <person name="Zhao Z."/>
            <person name="Chiniquy J."/>
            <person name="Barry K."/>
            <person name="Brewer H.M."/>
            <person name="Purvine S.O."/>
            <person name="Wright A.T."/>
            <person name="Boxma B."/>
            <person name="Van Alen T."/>
            <person name="Hackstein J.H."/>
            <person name="Baker S.E."/>
            <person name="Grigoriev I.V."/>
            <person name="O'Malley M.A."/>
        </authorList>
    </citation>
    <scope>NUCLEOTIDE SEQUENCE [LARGE SCALE GENOMIC DNA]</scope>
    <source>
        <strain evidence="4 5">S4</strain>
    </source>
</reference>
<evidence type="ECO:0000313" key="5">
    <source>
        <dbReference type="Proteomes" id="UP000193944"/>
    </source>
</evidence>
<dbReference type="PANTHER" id="PTHR24198:SF165">
    <property type="entry name" value="ANKYRIN REPEAT-CONTAINING PROTEIN-RELATED"/>
    <property type="match status" value="1"/>
</dbReference>
<dbReference type="OrthoDB" id="194358at2759"/>
<dbReference type="PROSITE" id="PS50297">
    <property type="entry name" value="ANK_REP_REGION"/>
    <property type="match status" value="3"/>
</dbReference>
<gene>
    <name evidence="4" type="ORF">BCR32DRAFT_289294</name>
</gene>
<feature type="repeat" description="ANK" evidence="3">
    <location>
        <begin position="664"/>
        <end position="696"/>
    </location>
</feature>
<dbReference type="PANTHER" id="PTHR24198">
    <property type="entry name" value="ANKYRIN REPEAT AND PROTEIN KINASE DOMAIN-CONTAINING PROTEIN"/>
    <property type="match status" value="1"/>
</dbReference>
<dbReference type="InterPro" id="IPR036770">
    <property type="entry name" value="Ankyrin_rpt-contain_sf"/>
</dbReference>
<proteinExistence type="predicted"/>
<dbReference type="STRING" id="1754192.A0A1Y1XNY4"/>
<protein>
    <submittedName>
        <fullName evidence="4">Ankyrin</fullName>
    </submittedName>
</protein>
<dbReference type="PROSITE" id="PS50088">
    <property type="entry name" value="ANK_REPEAT"/>
    <property type="match status" value="5"/>
</dbReference>
<keyword evidence="5" id="KW-1185">Reference proteome</keyword>
<organism evidence="4 5">
    <name type="scientific">Anaeromyces robustus</name>
    <dbReference type="NCBI Taxonomy" id="1754192"/>
    <lineage>
        <taxon>Eukaryota</taxon>
        <taxon>Fungi</taxon>
        <taxon>Fungi incertae sedis</taxon>
        <taxon>Chytridiomycota</taxon>
        <taxon>Chytridiomycota incertae sedis</taxon>
        <taxon>Neocallimastigomycetes</taxon>
        <taxon>Neocallimastigales</taxon>
        <taxon>Neocallimastigaceae</taxon>
        <taxon>Anaeromyces</taxon>
    </lineage>
</organism>